<organism evidence="1 2">
    <name type="scientific">Oceanobacillus kapialis</name>
    <dbReference type="NCBI Taxonomy" id="481353"/>
    <lineage>
        <taxon>Bacteria</taxon>
        <taxon>Bacillati</taxon>
        <taxon>Bacillota</taxon>
        <taxon>Bacilli</taxon>
        <taxon>Bacillales</taxon>
        <taxon>Bacillaceae</taxon>
        <taxon>Oceanobacillus</taxon>
    </lineage>
</organism>
<reference evidence="2" key="1">
    <citation type="journal article" date="2019" name="Int. J. Syst. Evol. Microbiol.">
        <title>The Global Catalogue of Microorganisms (GCM) 10K type strain sequencing project: providing services to taxonomists for standard genome sequencing and annotation.</title>
        <authorList>
            <consortium name="The Broad Institute Genomics Platform"/>
            <consortium name="The Broad Institute Genome Sequencing Center for Infectious Disease"/>
            <person name="Wu L."/>
            <person name="Ma J."/>
        </authorList>
    </citation>
    <scope>NUCLEOTIDE SEQUENCE [LARGE SCALE GENOMIC DNA]</scope>
    <source>
        <strain evidence="2">TISTR 1858</strain>
    </source>
</reference>
<evidence type="ECO:0008006" key="3">
    <source>
        <dbReference type="Google" id="ProtNLM"/>
    </source>
</evidence>
<dbReference type="RefSeq" id="WP_379561071.1">
    <property type="nucleotide sequence ID" value="NZ_JBHUMX010000013.1"/>
</dbReference>
<sequence>MKITEKEINKVSVPDRAAEFEIRATHDEVEELEELFQKENKDAKNSIEYLSKPFDEWGADDERNSYDDHLIKVYRTVYHLGTKETKEKINQLGILT</sequence>
<evidence type="ECO:0000313" key="2">
    <source>
        <dbReference type="Proteomes" id="UP001597451"/>
    </source>
</evidence>
<evidence type="ECO:0000313" key="1">
    <source>
        <dbReference type="EMBL" id="MFD2628374.1"/>
    </source>
</evidence>
<dbReference type="EMBL" id="JBHUMX010000013">
    <property type="protein sequence ID" value="MFD2628374.1"/>
    <property type="molecule type" value="Genomic_DNA"/>
</dbReference>
<keyword evidence="2" id="KW-1185">Reference proteome</keyword>
<comment type="caution">
    <text evidence="1">The sequence shown here is derived from an EMBL/GenBank/DDBJ whole genome shotgun (WGS) entry which is preliminary data.</text>
</comment>
<proteinExistence type="predicted"/>
<protein>
    <recommendedName>
        <fullName evidence="3">Hydrolase</fullName>
    </recommendedName>
</protein>
<name>A0ABW5PYA0_9BACI</name>
<gene>
    <name evidence="1" type="ORF">ACFSUN_06200</name>
</gene>
<accession>A0ABW5PYA0</accession>
<dbReference type="Proteomes" id="UP001597451">
    <property type="component" value="Unassembled WGS sequence"/>
</dbReference>